<proteinExistence type="predicted"/>
<organism evidence="1 2">
    <name type="scientific">Blastopirellula marina DSM 3645</name>
    <dbReference type="NCBI Taxonomy" id="314230"/>
    <lineage>
        <taxon>Bacteria</taxon>
        <taxon>Pseudomonadati</taxon>
        <taxon>Planctomycetota</taxon>
        <taxon>Planctomycetia</taxon>
        <taxon>Pirellulales</taxon>
        <taxon>Pirellulaceae</taxon>
        <taxon>Blastopirellula</taxon>
    </lineage>
</organism>
<dbReference type="EMBL" id="AANZ01000023">
    <property type="protein sequence ID" value="EAQ78156.1"/>
    <property type="molecule type" value="Genomic_DNA"/>
</dbReference>
<evidence type="ECO:0000313" key="2">
    <source>
        <dbReference type="Proteomes" id="UP000004358"/>
    </source>
</evidence>
<name>A3ZZ18_9BACT</name>
<dbReference type="AlphaFoldDB" id="A3ZZ18"/>
<sequence length="61" mass="7090">MFAVEKGTNRSRDWVETMHVEEVVDADFSEYLDIEAGWNRLGKFFGFEIANFTCIVRSNPN</sequence>
<accession>A3ZZ18</accession>
<dbReference type="STRING" id="314230.DSM3645_15305"/>
<dbReference type="HOGENOM" id="CLU_2913261_0_0_0"/>
<protein>
    <submittedName>
        <fullName evidence="1">Uncharacterized protein</fullName>
    </submittedName>
</protein>
<dbReference type="Proteomes" id="UP000004358">
    <property type="component" value="Unassembled WGS sequence"/>
</dbReference>
<evidence type="ECO:0000313" key="1">
    <source>
        <dbReference type="EMBL" id="EAQ78156.1"/>
    </source>
</evidence>
<gene>
    <name evidence="1" type="ORF">DSM3645_15305</name>
</gene>
<reference evidence="1 2" key="1">
    <citation type="submission" date="2006-02" db="EMBL/GenBank/DDBJ databases">
        <authorList>
            <person name="Amann R."/>
            <person name="Ferriera S."/>
            <person name="Johnson J."/>
            <person name="Kravitz S."/>
            <person name="Halpern A."/>
            <person name="Remington K."/>
            <person name="Beeson K."/>
            <person name="Tran B."/>
            <person name="Rogers Y.-H."/>
            <person name="Friedman R."/>
            <person name="Venter J.C."/>
        </authorList>
    </citation>
    <scope>NUCLEOTIDE SEQUENCE [LARGE SCALE GENOMIC DNA]</scope>
    <source>
        <strain evidence="1 2">DSM 3645</strain>
    </source>
</reference>
<comment type="caution">
    <text evidence="1">The sequence shown here is derived from an EMBL/GenBank/DDBJ whole genome shotgun (WGS) entry which is preliminary data.</text>
</comment>